<name>A0A8B3CLM8_9LEPT</name>
<dbReference type="EMBL" id="QHCS01000005">
    <property type="protein sequence ID" value="RHX84400.1"/>
    <property type="molecule type" value="Genomic_DNA"/>
</dbReference>
<reference evidence="2" key="1">
    <citation type="submission" date="2018-05" db="EMBL/GenBank/DDBJ databases">
        <title>Leptospira yasudae sp. nov. and Leptospira stimsonii sp. nov., two pathogenic species of the genus Leptospira isolated from environmental sources.</title>
        <authorList>
            <person name="Casanovas-Massana A."/>
            <person name="Hamond C."/>
            <person name="Santos L.A."/>
            <person name="Hacker K.P."/>
            <person name="Balassiano I."/>
            <person name="Medeiros M.A."/>
            <person name="Reis M.G."/>
            <person name="Ko A.I."/>
            <person name="Wunder E.A."/>
        </authorList>
    </citation>
    <scope>NUCLEOTIDE SEQUENCE [LARGE SCALE GENOMIC DNA]</scope>
    <source>
        <strain evidence="2">AMB6-RJ</strain>
    </source>
</reference>
<protein>
    <submittedName>
        <fullName evidence="1">Uncharacterized protein</fullName>
    </submittedName>
</protein>
<proteinExistence type="predicted"/>
<dbReference type="Proteomes" id="UP000266669">
    <property type="component" value="Unassembled WGS sequence"/>
</dbReference>
<evidence type="ECO:0000313" key="1">
    <source>
        <dbReference type="EMBL" id="RHX84400.1"/>
    </source>
</evidence>
<accession>A0A8B3CLM8</accession>
<comment type="caution">
    <text evidence="1">The sequence shown here is derived from an EMBL/GenBank/DDBJ whole genome shotgun (WGS) entry which is preliminary data.</text>
</comment>
<evidence type="ECO:0000313" key="2">
    <source>
        <dbReference type="Proteomes" id="UP000266669"/>
    </source>
</evidence>
<dbReference type="AlphaFoldDB" id="A0A8B3CLM8"/>
<sequence>MRKNCFRGFESSKVFYSVFNRASGYSTWNVGIPIRMGHNPFTENVYDCKWIARRRNSYKNRTEFSLS</sequence>
<organism evidence="1 2">
    <name type="scientific">Leptospira stimsonii</name>
    <dbReference type="NCBI Taxonomy" id="2202203"/>
    <lineage>
        <taxon>Bacteria</taxon>
        <taxon>Pseudomonadati</taxon>
        <taxon>Spirochaetota</taxon>
        <taxon>Spirochaetia</taxon>
        <taxon>Leptospirales</taxon>
        <taxon>Leptospiraceae</taxon>
        <taxon>Leptospira</taxon>
    </lineage>
</organism>
<gene>
    <name evidence="1" type="ORF">DLM78_16805</name>
</gene>